<keyword evidence="3 5" id="KW-1133">Transmembrane helix</keyword>
<dbReference type="Pfam" id="PF13564">
    <property type="entry name" value="DoxX_2"/>
    <property type="match status" value="1"/>
</dbReference>
<evidence type="ECO:0000256" key="3">
    <source>
        <dbReference type="ARBA" id="ARBA00022989"/>
    </source>
</evidence>
<feature type="transmembrane region" description="Helical" evidence="5">
    <location>
        <begin position="45"/>
        <end position="66"/>
    </location>
</feature>
<keyword evidence="2 5" id="KW-0812">Transmembrane</keyword>
<protein>
    <submittedName>
        <fullName evidence="6">DoxX-like family protein</fullName>
    </submittedName>
</protein>
<dbReference type="GeneID" id="96302137"/>
<gene>
    <name evidence="6" type="ORF">SAMN05216275_13149</name>
</gene>
<dbReference type="EMBL" id="FOQY01000031">
    <property type="protein sequence ID" value="SFK65495.1"/>
    <property type="molecule type" value="Genomic_DNA"/>
</dbReference>
<feature type="transmembrane region" description="Helical" evidence="5">
    <location>
        <begin position="72"/>
        <end position="91"/>
    </location>
</feature>
<evidence type="ECO:0000256" key="1">
    <source>
        <dbReference type="ARBA" id="ARBA00004141"/>
    </source>
</evidence>
<evidence type="ECO:0000313" key="7">
    <source>
        <dbReference type="Proteomes" id="UP000199111"/>
    </source>
</evidence>
<proteinExistence type="predicted"/>
<comment type="subcellular location">
    <subcellularLocation>
        <location evidence="1">Membrane</location>
        <topology evidence="1">Multi-pass membrane protein</topology>
    </subcellularLocation>
</comment>
<reference evidence="7" key="1">
    <citation type="submission" date="2016-10" db="EMBL/GenBank/DDBJ databases">
        <authorList>
            <person name="Varghese N."/>
            <person name="Submissions S."/>
        </authorList>
    </citation>
    <scope>NUCLEOTIDE SEQUENCE [LARGE SCALE GENOMIC DNA]</scope>
    <source>
        <strain evidence="7">CGMCC 4.2126</strain>
    </source>
</reference>
<evidence type="ECO:0000256" key="2">
    <source>
        <dbReference type="ARBA" id="ARBA00022692"/>
    </source>
</evidence>
<accession>A0A1I4B9N5</accession>
<keyword evidence="4 5" id="KW-0472">Membrane</keyword>
<dbReference type="RefSeq" id="WP_093890716.1">
    <property type="nucleotide sequence ID" value="NZ_FOQY01000031.1"/>
</dbReference>
<evidence type="ECO:0000256" key="4">
    <source>
        <dbReference type="ARBA" id="ARBA00023136"/>
    </source>
</evidence>
<evidence type="ECO:0000256" key="5">
    <source>
        <dbReference type="SAM" id="Phobius"/>
    </source>
</evidence>
<feature type="transmembrane region" description="Helical" evidence="5">
    <location>
        <begin position="6"/>
        <end position="24"/>
    </location>
</feature>
<evidence type="ECO:0000313" key="6">
    <source>
        <dbReference type="EMBL" id="SFK65495.1"/>
    </source>
</evidence>
<sequence length="124" mass="13003">MNVVLWIAQGLLAAMFLIAGLTKSTQPRENLIARLGGWVEDFSGGQIKAIGILEVLAGVGLILPALTGILPVLTPLAAAGLVITMIGAIVVHARRKEYSALPMNLVLLVLAAFVAWGRFGPHAL</sequence>
<feature type="transmembrane region" description="Helical" evidence="5">
    <location>
        <begin position="98"/>
        <end position="119"/>
    </location>
</feature>
<organism evidence="6 7">
    <name type="scientific">Streptosporangium canum</name>
    <dbReference type="NCBI Taxonomy" id="324952"/>
    <lineage>
        <taxon>Bacteria</taxon>
        <taxon>Bacillati</taxon>
        <taxon>Actinomycetota</taxon>
        <taxon>Actinomycetes</taxon>
        <taxon>Streptosporangiales</taxon>
        <taxon>Streptosporangiaceae</taxon>
        <taxon>Streptosporangium</taxon>
    </lineage>
</organism>
<dbReference type="AlphaFoldDB" id="A0A1I4B9N5"/>
<dbReference type="InterPro" id="IPR032808">
    <property type="entry name" value="DoxX"/>
</dbReference>
<keyword evidence="7" id="KW-1185">Reference proteome</keyword>
<dbReference type="Proteomes" id="UP000199111">
    <property type="component" value="Unassembled WGS sequence"/>
</dbReference>
<dbReference type="GO" id="GO:0016020">
    <property type="term" value="C:membrane"/>
    <property type="evidence" value="ECO:0007669"/>
    <property type="project" value="UniProtKB-SubCell"/>
</dbReference>
<name>A0A1I4B9N5_9ACTN</name>